<comment type="caution">
    <text evidence="14">The sequence shown here is derived from an EMBL/GenBank/DDBJ whole genome shotgun (WGS) entry which is preliminary data.</text>
</comment>
<organism evidence="14 15">
    <name type="scientific">Paenibacillus lignilyticus</name>
    <dbReference type="NCBI Taxonomy" id="1172615"/>
    <lineage>
        <taxon>Bacteria</taxon>
        <taxon>Bacillati</taxon>
        <taxon>Bacillota</taxon>
        <taxon>Bacilli</taxon>
        <taxon>Bacillales</taxon>
        <taxon>Paenibacillaceae</taxon>
        <taxon>Paenibacillus</taxon>
    </lineage>
</organism>
<comment type="similarity">
    <text evidence="11">Belongs to the tetrahydrofolate dehydrogenase/cyclohydrolase family.</text>
</comment>
<keyword evidence="8 11" id="KW-0368">Histidine biosynthesis</keyword>
<dbReference type="InterPro" id="IPR000672">
    <property type="entry name" value="THF_DH/CycHdrlase"/>
</dbReference>
<evidence type="ECO:0000313" key="15">
    <source>
        <dbReference type="Proteomes" id="UP000673394"/>
    </source>
</evidence>
<evidence type="ECO:0000256" key="1">
    <source>
        <dbReference type="ARBA" id="ARBA00004777"/>
    </source>
</evidence>
<dbReference type="PRINTS" id="PR00085">
    <property type="entry name" value="THFDHDRGNASE"/>
</dbReference>
<evidence type="ECO:0000256" key="2">
    <source>
        <dbReference type="ARBA" id="ARBA00022563"/>
    </source>
</evidence>
<evidence type="ECO:0000256" key="3">
    <source>
        <dbReference type="ARBA" id="ARBA00022605"/>
    </source>
</evidence>
<dbReference type="Proteomes" id="UP000673394">
    <property type="component" value="Unassembled WGS sequence"/>
</dbReference>
<comment type="subunit">
    <text evidence="11">Homodimer.</text>
</comment>
<dbReference type="HAMAP" id="MF_01576">
    <property type="entry name" value="THF_DHG_CYH"/>
    <property type="match status" value="1"/>
</dbReference>
<dbReference type="Gene3D" id="3.40.50.720">
    <property type="entry name" value="NAD(P)-binding Rossmann-like Domain"/>
    <property type="match status" value="1"/>
</dbReference>
<evidence type="ECO:0000259" key="13">
    <source>
        <dbReference type="Pfam" id="PF02882"/>
    </source>
</evidence>
<keyword evidence="7 11" id="KW-0560">Oxidoreductase</keyword>
<evidence type="ECO:0000313" key="14">
    <source>
        <dbReference type="EMBL" id="MBP3966377.1"/>
    </source>
</evidence>
<keyword evidence="9 11" id="KW-0486">Methionine biosynthesis</keyword>
<keyword evidence="3 11" id="KW-0028">Amino-acid biosynthesis</keyword>
<dbReference type="InterPro" id="IPR020631">
    <property type="entry name" value="THF_DH/CycHdrlase_NAD-bd_dom"/>
</dbReference>
<feature type="binding site" evidence="11">
    <location>
        <begin position="165"/>
        <end position="167"/>
    </location>
    <ligand>
        <name>NADP(+)</name>
        <dbReference type="ChEBI" id="CHEBI:58349"/>
    </ligand>
</feature>
<dbReference type="PANTHER" id="PTHR48099">
    <property type="entry name" value="C-1-TETRAHYDROFOLATE SYNTHASE, CYTOPLASMIC-RELATED"/>
    <property type="match status" value="1"/>
</dbReference>
<name>A0ABS5CKI0_9BACL</name>
<sequence>MAIVLKAKEAAELVYSEIAARVKEWKENGKQPSLATLLVEGDAASAYYASSKQKIAEKLSISFQLHTFANDVSEEELKRVIATLNEDEHMHGIMLELPLPAHLSASAIEACIAPAKDIDGVTPSNKLAVYTGNDTGLYPATPQACIGLLKHYGYKLEGRNVALVGRGQTVGLPLFHLLQREHATVTVCHSRTPDLAAQLKHAEIAIVAVGKPNMITKDMVHPGLILIDAGINERADGSITGDAASDLSDGAAAVSPVPGGVGTLTTAILFRNLMKAMDIQTSMKGDA</sequence>
<dbReference type="SUPFAM" id="SSF51735">
    <property type="entry name" value="NAD(P)-binding Rossmann-fold domains"/>
    <property type="match status" value="1"/>
</dbReference>
<accession>A0ABS5CKI0</accession>
<dbReference type="Pfam" id="PF02882">
    <property type="entry name" value="THF_DHG_CYH_C"/>
    <property type="match status" value="1"/>
</dbReference>
<proteinExistence type="inferred from homology"/>
<protein>
    <recommendedName>
        <fullName evidence="11">Bifunctional protein FolD</fullName>
    </recommendedName>
    <domain>
        <recommendedName>
            <fullName evidence="11">Methylenetetrahydrofolate dehydrogenase</fullName>
            <ecNumber evidence="11">1.5.1.5</ecNumber>
        </recommendedName>
    </domain>
    <domain>
        <recommendedName>
            <fullName evidence="11">Methenyltetrahydrofolate cyclohydrolase</fullName>
            <ecNumber evidence="11">3.5.4.9</ecNumber>
        </recommendedName>
    </domain>
</protein>
<comment type="catalytic activity">
    <reaction evidence="11">
        <text>(6R)-5,10-methylene-5,6,7,8-tetrahydrofolate + NADP(+) = (6R)-5,10-methenyltetrahydrofolate + NADPH</text>
        <dbReference type="Rhea" id="RHEA:22812"/>
        <dbReference type="ChEBI" id="CHEBI:15636"/>
        <dbReference type="ChEBI" id="CHEBI:57455"/>
        <dbReference type="ChEBI" id="CHEBI:57783"/>
        <dbReference type="ChEBI" id="CHEBI:58349"/>
        <dbReference type="EC" id="1.5.1.5"/>
    </reaction>
</comment>
<comment type="function">
    <text evidence="11">Catalyzes the oxidation of 5,10-methylenetetrahydrofolate to 5,10-methenyltetrahydrofolate and then the hydrolysis of 5,10-methenyltetrahydrofolate to 10-formyltetrahydrofolate.</text>
</comment>
<dbReference type="SUPFAM" id="SSF53223">
    <property type="entry name" value="Aminoacid dehydrogenase-like, N-terminal domain"/>
    <property type="match status" value="1"/>
</dbReference>
<keyword evidence="6 11" id="KW-0521">NADP</keyword>
<dbReference type="InterPro" id="IPR046346">
    <property type="entry name" value="Aminoacid_DH-like_N_sf"/>
</dbReference>
<comment type="caution">
    <text evidence="11">Lacks conserved residue(s) required for the propagation of feature annotation.</text>
</comment>
<keyword evidence="10 11" id="KW-0511">Multifunctional enzyme</keyword>
<dbReference type="RefSeq" id="WP_210663488.1">
    <property type="nucleotide sequence ID" value="NZ_JAGKSP010000017.1"/>
</dbReference>
<comment type="pathway">
    <text evidence="1 11">One-carbon metabolism; tetrahydrofolate interconversion.</text>
</comment>
<feature type="domain" description="Tetrahydrofolate dehydrogenase/cyclohydrolase NAD(P)-binding" evidence="13">
    <location>
        <begin position="139"/>
        <end position="279"/>
    </location>
</feature>
<dbReference type="EC" id="3.5.4.9" evidence="11"/>
<dbReference type="InterPro" id="IPR036291">
    <property type="entry name" value="NAD(P)-bd_dom_sf"/>
</dbReference>
<evidence type="ECO:0000256" key="9">
    <source>
        <dbReference type="ARBA" id="ARBA00023167"/>
    </source>
</evidence>
<dbReference type="InterPro" id="IPR020630">
    <property type="entry name" value="THF_DH/CycHdrlase_cat_dom"/>
</dbReference>
<reference evidence="14 15" key="1">
    <citation type="submission" date="2021-04" db="EMBL/GenBank/DDBJ databases">
        <title>Paenibacillus sp. DLE-14 whole genome sequence.</title>
        <authorList>
            <person name="Ham Y.J."/>
        </authorList>
    </citation>
    <scope>NUCLEOTIDE SEQUENCE [LARGE SCALE GENOMIC DNA]</scope>
    <source>
        <strain evidence="14 15">DLE-14</strain>
    </source>
</reference>
<feature type="domain" description="Tetrahydrofolate dehydrogenase/cyclohydrolase catalytic" evidence="12">
    <location>
        <begin position="5"/>
        <end position="119"/>
    </location>
</feature>
<evidence type="ECO:0000259" key="12">
    <source>
        <dbReference type="Pfam" id="PF00763"/>
    </source>
</evidence>
<gene>
    <name evidence="11" type="primary">folD</name>
    <name evidence="14" type="ORF">I8J30_27100</name>
</gene>
<evidence type="ECO:0000256" key="8">
    <source>
        <dbReference type="ARBA" id="ARBA00023102"/>
    </source>
</evidence>
<dbReference type="Gene3D" id="3.40.50.10860">
    <property type="entry name" value="Leucine Dehydrogenase, chain A, domain 1"/>
    <property type="match status" value="1"/>
</dbReference>
<evidence type="ECO:0000256" key="5">
    <source>
        <dbReference type="ARBA" id="ARBA00022801"/>
    </source>
</evidence>
<dbReference type="EC" id="1.5.1.5" evidence="11"/>
<comment type="catalytic activity">
    <reaction evidence="11">
        <text>(6R)-5,10-methenyltetrahydrofolate + H2O = (6R)-10-formyltetrahydrofolate + H(+)</text>
        <dbReference type="Rhea" id="RHEA:23700"/>
        <dbReference type="ChEBI" id="CHEBI:15377"/>
        <dbReference type="ChEBI" id="CHEBI:15378"/>
        <dbReference type="ChEBI" id="CHEBI:57455"/>
        <dbReference type="ChEBI" id="CHEBI:195366"/>
        <dbReference type="EC" id="3.5.4.9"/>
    </reaction>
</comment>
<dbReference type="CDD" id="cd01080">
    <property type="entry name" value="NAD_bind_m-THF_DH_Cyclohyd"/>
    <property type="match status" value="1"/>
</dbReference>
<evidence type="ECO:0000256" key="10">
    <source>
        <dbReference type="ARBA" id="ARBA00023268"/>
    </source>
</evidence>
<evidence type="ECO:0000256" key="4">
    <source>
        <dbReference type="ARBA" id="ARBA00022755"/>
    </source>
</evidence>
<evidence type="ECO:0000256" key="6">
    <source>
        <dbReference type="ARBA" id="ARBA00022857"/>
    </source>
</evidence>
<keyword evidence="4 11" id="KW-0658">Purine biosynthesis</keyword>
<keyword evidence="2 11" id="KW-0554">One-carbon metabolism</keyword>
<dbReference type="EMBL" id="JAGKSP010000017">
    <property type="protein sequence ID" value="MBP3966377.1"/>
    <property type="molecule type" value="Genomic_DNA"/>
</dbReference>
<dbReference type="PANTHER" id="PTHR48099:SF5">
    <property type="entry name" value="C-1-TETRAHYDROFOLATE SYNTHASE, CYTOPLASMIC"/>
    <property type="match status" value="1"/>
</dbReference>
<dbReference type="Pfam" id="PF00763">
    <property type="entry name" value="THF_DHG_CYH"/>
    <property type="match status" value="1"/>
</dbReference>
<evidence type="ECO:0000256" key="11">
    <source>
        <dbReference type="HAMAP-Rule" id="MF_01576"/>
    </source>
</evidence>
<keyword evidence="15" id="KW-1185">Reference proteome</keyword>
<keyword evidence="5 11" id="KW-0378">Hydrolase</keyword>
<feature type="binding site" evidence="11">
    <location>
        <position position="231"/>
    </location>
    <ligand>
        <name>NADP(+)</name>
        <dbReference type="ChEBI" id="CHEBI:58349"/>
    </ligand>
</feature>
<evidence type="ECO:0000256" key="7">
    <source>
        <dbReference type="ARBA" id="ARBA00023002"/>
    </source>
</evidence>